<accession>A0A1V3W9J5</accession>
<evidence type="ECO:0000313" key="7">
    <source>
        <dbReference type="Proteomes" id="UP000188532"/>
    </source>
</evidence>
<protein>
    <submittedName>
        <fullName evidence="6">MMPL family protein</fullName>
    </submittedName>
</protein>
<keyword evidence="2" id="KW-0812">Transmembrane</keyword>
<dbReference type="Pfam" id="PF03176">
    <property type="entry name" value="MMPL"/>
    <property type="match status" value="1"/>
</dbReference>
<comment type="subcellular location">
    <subcellularLocation>
        <location evidence="1">Membrane</location>
        <topology evidence="1">Multi-pass membrane protein</topology>
    </subcellularLocation>
</comment>
<reference evidence="6 7" key="1">
    <citation type="submission" date="2017-02" db="EMBL/GenBank/DDBJ databases">
        <title>Complete genome sequences of Mycobacterium kansasii strains isolated from rhesus macaques.</title>
        <authorList>
            <person name="Panda A."/>
            <person name="Nagaraj S."/>
            <person name="Zhao X."/>
            <person name="Tettelin H."/>
            <person name="Detolla L.J."/>
        </authorList>
    </citation>
    <scope>NUCLEOTIDE SEQUENCE [LARGE SCALE GENOMIC DNA]</scope>
    <source>
        <strain evidence="6 7">11-3469</strain>
    </source>
</reference>
<feature type="domain" description="Membrane transport protein MMPL" evidence="5">
    <location>
        <begin position="2"/>
        <end position="49"/>
    </location>
</feature>
<evidence type="ECO:0000256" key="4">
    <source>
        <dbReference type="ARBA" id="ARBA00023136"/>
    </source>
</evidence>
<dbReference type="EMBL" id="MVBN01000017">
    <property type="protein sequence ID" value="OOK63643.1"/>
    <property type="molecule type" value="Genomic_DNA"/>
</dbReference>
<keyword evidence="3" id="KW-1133">Transmembrane helix</keyword>
<evidence type="ECO:0000256" key="1">
    <source>
        <dbReference type="ARBA" id="ARBA00004141"/>
    </source>
</evidence>
<dbReference type="GO" id="GO:0016020">
    <property type="term" value="C:membrane"/>
    <property type="evidence" value="ECO:0007669"/>
    <property type="project" value="UniProtKB-SubCell"/>
</dbReference>
<dbReference type="SUPFAM" id="SSF82866">
    <property type="entry name" value="Multidrug efflux transporter AcrB transmembrane domain"/>
    <property type="match status" value="1"/>
</dbReference>
<comment type="caution">
    <text evidence="6">The sequence shown here is derived from an EMBL/GenBank/DDBJ whole genome shotgun (WGS) entry which is preliminary data.</text>
</comment>
<evidence type="ECO:0000259" key="5">
    <source>
        <dbReference type="Pfam" id="PF03176"/>
    </source>
</evidence>
<keyword evidence="4" id="KW-0472">Membrane</keyword>
<organism evidence="6 7">
    <name type="scientific">Mycobacterium kansasii</name>
    <dbReference type="NCBI Taxonomy" id="1768"/>
    <lineage>
        <taxon>Bacteria</taxon>
        <taxon>Bacillati</taxon>
        <taxon>Actinomycetota</taxon>
        <taxon>Actinomycetes</taxon>
        <taxon>Mycobacteriales</taxon>
        <taxon>Mycobacteriaceae</taxon>
        <taxon>Mycobacterium</taxon>
    </lineage>
</organism>
<gene>
    <name evidence="6" type="ORF">BZL29_8479</name>
</gene>
<evidence type="ECO:0000256" key="3">
    <source>
        <dbReference type="ARBA" id="ARBA00022989"/>
    </source>
</evidence>
<name>A0A1V3W9J5_MYCKA</name>
<evidence type="ECO:0000256" key="2">
    <source>
        <dbReference type="ARBA" id="ARBA00022692"/>
    </source>
</evidence>
<dbReference type="AlphaFoldDB" id="A0A1V3W9J5"/>
<evidence type="ECO:0000313" key="6">
    <source>
        <dbReference type="EMBL" id="OOK63643.1"/>
    </source>
</evidence>
<dbReference type="InterPro" id="IPR004869">
    <property type="entry name" value="MMPL_dom"/>
</dbReference>
<proteinExistence type="predicted"/>
<sequence length="70" mass="8093">MFSLSTFATNLLVLLAIAATTDYAIFMLGRYHEARNAGEDRETAFYTMFPWDCPRDLGLRIDHCRRHVLP</sequence>
<dbReference type="Proteomes" id="UP000188532">
    <property type="component" value="Unassembled WGS sequence"/>
</dbReference>